<organism evidence="1">
    <name type="scientific">marine sediment metagenome</name>
    <dbReference type="NCBI Taxonomy" id="412755"/>
    <lineage>
        <taxon>unclassified sequences</taxon>
        <taxon>metagenomes</taxon>
        <taxon>ecological metagenomes</taxon>
    </lineage>
</organism>
<sequence length="158" mass="17814">MKTEPKLCPECGKPLLPCRELHLLDFRDYQLVMYPDGLCRVAARSRPTPAWGCRDGCFTEAVDSSGEAEWFRARVRAVATTGKVPYPETPEEGEMKTREEIEAELAEIESDERLGYDLATIEVNALLALKQLVAKTKAGVLRWVLGLPYLQYHGQDEE</sequence>
<dbReference type="EMBL" id="LAZR01000138">
    <property type="protein sequence ID" value="KKN87481.1"/>
    <property type="molecule type" value="Genomic_DNA"/>
</dbReference>
<name>A0A0F9WMY0_9ZZZZ</name>
<accession>A0A0F9WMY0</accession>
<proteinExistence type="predicted"/>
<protein>
    <submittedName>
        <fullName evidence="1">Uncharacterized protein</fullName>
    </submittedName>
</protein>
<comment type="caution">
    <text evidence="1">The sequence shown here is derived from an EMBL/GenBank/DDBJ whole genome shotgun (WGS) entry which is preliminary data.</text>
</comment>
<gene>
    <name evidence="1" type="ORF">LCGC14_0259360</name>
</gene>
<reference evidence="1" key="1">
    <citation type="journal article" date="2015" name="Nature">
        <title>Complex archaea that bridge the gap between prokaryotes and eukaryotes.</title>
        <authorList>
            <person name="Spang A."/>
            <person name="Saw J.H."/>
            <person name="Jorgensen S.L."/>
            <person name="Zaremba-Niedzwiedzka K."/>
            <person name="Martijn J."/>
            <person name="Lind A.E."/>
            <person name="van Eijk R."/>
            <person name="Schleper C."/>
            <person name="Guy L."/>
            <person name="Ettema T.J."/>
        </authorList>
    </citation>
    <scope>NUCLEOTIDE SEQUENCE</scope>
</reference>
<evidence type="ECO:0000313" key="1">
    <source>
        <dbReference type="EMBL" id="KKN87481.1"/>
    </source>
</evidence>
<dbReference type="AlphaFoldDB" id="A0A0F9WMY0"/>